<evidence type="ECO:0000313" key="8">
    <source>
        <dbReference type="EMBL" id="OMJ72320.1"/>
    </source>
</evidence>
<name>A0A1R2B6T2_9CILI</name>
<proteinExistence type="inferred from homology"/>
<reference evidence="8 9" key="1">
    <citation type="submission" date="2016-11" db="EMBL/GenBank/DDBJ databases">
        <title>The macronuclear genome of Stentor coeruleus: a giant cell with tiny introns.</title>
        <authorList>
            <person name="Slabodnick M."/>
            <person name="Ruby J.G."/>
            <person name="Reiff S.B."/>
            <person name="Swart E.C."/>
            <person name="Gosai S."/>
            <person name="Prabakaran S."/>
            <person name="Witkowska E."/>
            <person name="Larue G.E."/>
            <person name="Fisher S."/>
            <person name="Freeman R.M."/>
            <person name="Gunawardena J."/>
            <person name="Chu W."/>
            <person name="Stover N.A."/>
            <person name="Gregory B.D."/>
            <person name="Nowacki M."/>
            <person name="Derisi J."/>
            <person name="Roy S.W."/>
            <person name="Marshall W.F."/>
            <person name="Sood P."/>
        </authorList>
    </citation>
    <scope>NUCLEOTIDE SEQUENCE [LARGE SCALE GENOMIC DNA]</scope>
    <source>
        <strain evidence="8">WM001</strain>
    </source>
</reference>
<dbReference type="GO" id="GO:0004185">
    <property type="term" value="F:serine-type carboxypeptidase activity"/>
    <property type="evidence" value="ECO:0007669"/>
    <property type="project" value="UniProtKB-UniRule"/>
</dbReference>
<accession>A0A1R2B6T2</accession>
<dbReference type="PROSITE" id="PS00131">
    <property type="entry name" value="CARBOXYPEPT_SER_SER"/>
    <property type="match status" value="1"/>
</dbReference>
<keyword evidence="2 7" id="KW-0121">Carboxypeptidase</keyword>
<evidence type="ECO:0000256" key="6">
    <source>
        <dbReference type="ARBA" id="ARBA00023180"/>
    </source>
</evidence>
<gene>
    <name evidence="8" type="ORF">SteCoe_29266</name>
</gene>
<dbReference type="PRINTS" id="PR00724">
    <property type="entry name" value="CRBOXYPTASEC"/>
</dbReference>
<dbReference type="Pfam" id="PF00450">
    <property type="entry name" value="Peptidase_S10"/>
    <property type="match status" value="1"/>
</dbReference>
<dbReference type="EC" id="3.4.16.-" evidence="7"/>
<dbReference type="SUPFAM" id="SSF53474">
    <property type="entry name" value="alpha/beta-Hydrolases"/>
    <property type="match status" value="1"/>
</dbReference>
<evidence type="ECO:0000256" key="3">
    <source>
        <dbReference type="ARBA" id="ARBA00022670"/>
    </source>
</evidence>
<dbReference type="InterPro" id="IPR018202">
    <property type="entry name" value="Ser_caboxypep_ser_AS"/>
</dbReference>
<feature type="chain" id="PRO_5011833488" description="Carboxypeptidase" evidence="7">
    <location>
        <begin position="20"/>
        <end position="437"/>
    </location>
</feature>
<dbReference type="PANTHER" id="PTHR11802">
    <property type="entry name" value="SERINE PROTEASE FAMILY S10 SERINE CARBOXYPEPTIDASE"/>
    <property type="match status" value="1"/>
</dbReference>
<evidence type="ECO:0000256" key="4">
    <source>
        <dbReference type="ARBA" id="ARBA00022729"/>
    </source>
</evidence>
<dbReference type="OrthoDB" id="443318at2759"/>
<dbReference type="Proteomes" id="UP000187209">
    <property type="component" value="Unassembled WGS sequence"/>
</dbReference>
<dbReference type="InterPro" id="IPR001563">
    <property type="entry name" value="Peptidase_S10"/>
</dbReference>
<organism evidence="8 9">
    <name type="scientific">Stentor coeruleus</name>
    <dbReference type="NCBI Taxonomy" id="5963"/>
    <lineage>
        <taxon>Eukaryota</taxon>
        <taxon>Sar</taxon>
        <taxon>Alveolata</taxon>
        <taxon>Ciliophora</taxon>
        <taxon>Postciliodesmatophora</taxon>
        <taxon>Heterotrichea</taxon>
        <taxon>Heterotrichida</taxon>
        <taxon>Stentoridae</taxon>
        <taxon>Stentor</taxon>
    </lineage>
</organism>
<dbReference type="EMBL" id="MPUH01000911">
    <property type="protein sequence ID" value="OMJ72320.1"/>
    <property type="molecule type" value="Genomic_DNA"/>
</dbReference>
<keyword evidence="9" id="KW-1185">Reference proteome</keyword>
<evidence type="ECO:0000313" key="9">
    <source>
        <dbReference type="Proteomes" id="UP000187209"/>
    </source>
</evidence>
<comment type="caution">
    <text evidence="8">The sequence shown here is derived from an EMBL/GenBank/DDBJ whole genome shotgun (WGS) entry which is preliminary data.</text>
</comment>
<evidence type="ECO:0000256" key="2">
    <source>
        <dbReference type="ARBA" id="ARBA00022645"/>
    </source>
</evidence>
<comment type="similarity">
    <text evidence="1 7">Belongs to the peptidase S10 family.</text>
</comment>
<dbReference type="InterPro" id="IPR029058">
    <property type="entry name" value="AB_hydrolase_fold"/>
</dbReference>
<keyword evidence="3 7" id="KW-0645">Protease</keyword>
<feature type="signal peptide" evidence="7">
    <location>
        <begin position="1"/>
        <end position="19"/>
    </location>
</feature>
<keyword evidence="4 7" id="KW-0732">Signal</keyword>
<evidence type="ECO:0000256" key="5">
    <source>
        <dbReference type="ARBA" id="ARBA00022801"/>
    </source>
</evidence>
<evidence type="ECO:0000256" key="7">
    <source>
        <dbReference type="RuleBase" id="RU361156"/>
    </source>
</evidence>
<evidence type="ECO:0000256" key="1">
    <source>
        <dbReference type="ARBA" id="ARBA00009431"/>
    </source>
</evidence>
<keyword evidence="6" id="KW-0325">Glycoprotein</keyword>
<dbReference type="Gene3D" id="3.40.50.1820">
    <property type="entry name" value="alpha/beta hydrolase"/>
    <property type="match status" value="1"/>
</dbReference>
<protein>
    <recommendedName>
        <fullName evidence="7">Carboxypeptidase</fullName>
        <ecNumber evidence="7">3.4.16.-</ecNumber>
    </recommendedName>
</protein>
<dbReference type="AlphaFoldDB" id="A0A1R2B6T2"/>
<dbReference type="GO" id="GO:0006508">
    <property type="term" value="P:proteolysis"/>
    <property type="evidence" value="ECO:0007669"/>
    <property type="project" value="UniProtKB-KW"/>
</dbReference>
<keyword evidence="5 7" id="KW-0378">Hydrolase</keyword>
<dbReference type="PANTHER" id="PTHR11802:SF3">
    <property type="entry name" value="RETINOID-INDUCIBLE SERINE CARBOXYPEPTIDASE"/>
    <property type="match status" value="1"/>
</dbReference>
<sequence length="437" mass="49263">MIFFSLLFFHTLGLKPTNPQDTLDDFGSDGPWSSFGVSGYAGLVSMNTFTRSSLFYWLFEAIDGNITTDSSPLIIWLDGGPGCSGSMGMLWQYISSIHLTPTGQPSRTPLNYTWSTNYHILMVDFPYGTGYSYANSIKDEKNSTQDSTYYLWQFLNKLNSKYPSWFKRSVYIFGESYGGHWVPGLAYNILQQNALNLTGFTINLKGIGLADPWVDPLTQAVEYSSFGISTSLIDDYQENIIRTYSNSISSLISKGNFTQAHDQWSLLLQYFVQYAGGINIYNMRLYQDYDFSDLSTFMNLDSTKTMLNVPVSNPWIECNETVYDFYKSDMMNSTLTMIQTILNQGISVLVYQGQDDVIVPYAGTEDMVFKLLWSGRSSFISANQVQWVVNGNLAGYAQSGGNLTFVTVLKAGHLVQYNQPVNVKDMLLRFINGTGFY</sequence>